<gene>
    <name evidence="3" type="ORF">TrCOL_g10051</name>
</gene>
<feature type="signal peptide" evidence="2">
    <location>
        <begin position="1"/>
        <end position="20"/>
    </location>
</feature>
<evidence type="ECO:0000256" key="2">
    <source>
        <dbReference type="SAM" id="SignalP"/>
    </source>
</evidence>
<evidence type="ECO:0000256" key="1">
    <source>
        <dbReference type="SAM" id="Phobius"/>
    </source>
</evidence>
<dbReference type="EMBL" id="BRYA01000072">
    <property type="protein sequence ID" value="GMI37299.1"/>
    <property type="molecule type" value="Genomic_DNA"/>
</dbReference>
<feature type="transmembrane region" description="Helical" evidence="1">
    <location>
        <begin position="194"/>
        <end position="211"/>
    </location>
</feature>
<feature type="transmembrane region" description="Helical" evidence="1">
    <location>
        <begin position="152"/>
        <end position="173"/>
    </location>
</feature>
<proteinExistence type="predicted"/>
<keyword evidence="1" id="KW-0812">Transmembrane</keyword>
<feature type="transmembrane region" description="Helical" evidence="1">
    <location>
        <begin position="227"/>
        <end position="247"/>
    </location>
</feature>
<keyword evidence="1" id="KW-0472">Membrane</keyword>
<protein>
    <submittedName>
        <fullName evidence="3">Uncharacterized protein</fullName>
    </submittedName>
</protein>
<evidence type="ECO:0000313" key="4">
    <source>
        <dbReference type="Proteomes" id="UP001165065"/>
    </source>
</evidence>
<name>A0A9W7G8T2_9STRA</name>
<dbReference type="OrthoDB" id="10596698at2759"/>
<reference evidence="4" key="1">
    <citation type="journal article" date="2023" name="Commun. Biol.">
        <title>Genome analysis of Parmales, the sister group of diatoms, reveals the evolutionary specialization of diatoms from phago-mixotrophs to photoautotrophs.</title>
        <authorList>
            <person name="Ban H."/>
            <person name="Sato S."/>
            <person name="Yoshikawa S."/>
            <person name="Yamada K."/>
            <person name="Nakamura Y."/>
            <person name="Ichinomiya M."/>
            <person name="Sato N."/>
            <person name="Blanc-Mathieu R."/>
            <person name="Endo H."/>
            <person name="Kuwata A."/>
            <person name="Ogata H."/>
        </authorList>
    </citation>
    <scope>NUCLEOTIDE SEQUENCE [LARGE SCALE GENOMIC DNA]</scope>
</reference>
<accession>A0A9W7G8T2</accession>
<organism evidence="3 4">
    <name type="scientific">Triparma columacea</name>
    <dbReference type="NCBI Taxonomy" id="722753"/>
    <lineage>
        <taxon>Eukaryota</taxon>
        <taxon>Sar</taxon>
        <taxon>Stramenopiles</taxon>
        <taxon>Ochrophyta</taxon>
        <taxon>Bolidophyceae</taxon>
        <taxon>Parmales</taxon>
        <taxon>Triparmaceae</taxon>
        <taxon>Triparma</taxon>
    </lineage>
</organism>
<comment type="caution">
    <text evidence="3">The sequence shown here is derived from an EMBL/GenBank/DDBJ whole genome shotgun (WGS) entry which is preliminary data.</text>
</comment>
<evidence type="ECO:0000313" key="3">
    <source>
        <dbReference type="EMBL" id="GMI37299.1"/>
    </source>
</evidence>
<feature type="chain" id="PRO_5040804689" evidence="2">
    <location>
        <begin position="21"/>
        <end position="252"/>
    </location>
</feature>
<dbReference type="Proteomes" id="UP001165065">
    <property type="component" value="Unassembled WGS sequence"/>
</dbReference>
<keyword evidence="4" id="KW-1185">Reference proteome</keyword>
<dbReference type="AlphaFoldDB" id="A0A9W7G8T2"/>
<sequence length="252" mass="27677">MRSSVIVVFVSCFLTDTGLSFVTRIPAFSPVTFPTTKNSLNRKGIDKAKLNYRIDNDEVELKEVDIKGEVEEFKRRTLRALCWIAPKAPEDTMAVTIDAVAVAFYSQLYHMLSAGGDLGEKLMIKHLERIGTNNVVPSYTTMPGYSPCFVNAGYATVTLMLGWMLGGVLVGGYKEKNTIEGSMERSCLTAGKQFVASLPIWLGMAFTSQTLCGCEVSIKGGLLPEDVALIGGMLCVLAYSRIGWNWIHKQII</sequence>
<keyword evidence="1" id="KW-1133">Transmembrane helix</keyword>
<keyword evidence="2" id="KW-0732">Signal</keyword>